<sequence>MLTSGKLNFKSSTPMTSIIAGRFYKFAFDLAKGARIPPMYIDTISPCALWTFFCHPWLIELGEVELSSGSVETVTQEIFTEVESSSARTKLNSSPYRGCQDQSWIRILSFGGAYNTDGIIILFPESLVSPYGYICQGHVCRQHMARKWKGKELRRGLIRDTLLNVIIYACQLKMEE</sequence>
<name>A0AAD8GTY8_9APIA</name>
<proteinExistence type="predicted"/>
<dbReference type="EMBL" id="JAUIZM010000011">
    <property type="protein sequence ID" value="KAK1355252.1"/>
    <property type="molecule type" value="Genomic_DNA"/>
</dbReference>
<dbReference type="Gene3D" id="3.40.50.2000">
    <property type="entry name" value="Glycogen Phosphorylase B"/>
    <property type="match status" value="1"/>
</dbReference>
<keyword evidence="2" id="KW-1185">Reference proteome</keyword>
<dbReference type="AlphaFoldDB" id="A0AAD8GTY8"/>
<evidence type="ECO:0000313" key="1">
    <source>
        <dbReference type="EMBL" id="KAK1355252.1"/>
    </source>
</evidence>
<dbReference type="Proteomes" id="UP001237642">
    <property type="component" value="Unassembled WGS sequence"/>
</dbReference>
<accession>A0AAD8GTY8</accession>
<protein>
    <submittedName>
        <fullName evidence="1">Uncharacterized protein</fullName>
    </submittedName>
</protein>
<comment type="caution">
    <text evidence="1">The sequence shown here is derived from an EMBL/GenBank/DDBJ whole genome shotgun (WGS) entry which is preliminary data.</text>
</comment>
<evidence type="ECO:0000313" key="2">
    <source>
        <dbReference type="Proteomes" id="UP001237642"/>
    </source>
</evidence>
<reference evidence="1" key="2">
    <citation type="submission" date="2023-05" db="EMBL/GenBank/DDBJ databases">
        <authorList>
            <person name="Schelkunov M.I."/>
        </authorList>
    </citation>
    <scope>NUCLEOTIDE SEQUENCE</scope>
    <source>
        <strain evidence="1">Hsosn_3</strain>
        <tissue evidence="1">Leaf</tissue>
    </source>
</reference>
<reference evidence="1" key="1">
    <citation type="submission" date="2023-02" db="EMBL/GenBank/DDBJ databases">
        <title>Genome of toxic invasive species Heracleum sosnowskyi carries increased number of genes despite the absence of recent whole-genome duplications.</title>
        <authorList>
            <person name="Schelkunov M."/>
            <person name="Shtratnikova V."/>
            <person name="Makarenko M."/>
            <person name="Klepikova A."/>
            <person name="Omelchenko D."/>
            <person name="Novikova G."/>
            <person name="Obukhova E."/>
            <person name="Bogdanov V."/>
            <person name="Penin A."/>
            <person name="Logacheva M."/>
        </authorList>
    </citation>
    <scope>NUCLEOTIDE SEQUENCE</scope>
    <source>
        <strain evidence="1">Hsosn_3</strain>
        <tissue evidence="1">Leaf</tissue>
    </source>
</reference>
<organism evidence="1 2">
    <name type="scientific">Heracleum sosnowskyi</name>
    <dbReference type="NCBI Taxonomy" id="360622"/>
    <lineage>
        <taxon>Eukaryota</taxon>
        <taxon>Viridiplantae</taxon>
        <taxon>Streptophyta</taxon>
        <taxon>Embryophyta</taxon>
        <taxon>Tracheophyta</taxon>
        <taxon>Spermatophyta</taxon>
        <taxon>Magnoliopsida</taxon>
        <taxon>eudicotyledons</taxon>
        <taxon>Gunneridae</taxon>
        <taxon>Pentapetalae</taxon>
        <taxon>asterids</taxon>
        <taxon>campanulids</taxon>
        <taxon>Apiales</taxon>
        <taxon>Apiaceae</taxon>
        <taxon>Apioideae</taxon>
        <taxon>apioid superclade</taxon>
        <taxon>Tordylieae</taxon>
        <taxon>Tordyliinae</taxon>
        <taxon>Heracleum</taxon>
    </lineage>
</organism>
<gene>
    <name evidence="1" type="ORF">POM88_048508</name>
</gene>